<dbReference type="OrthoDB" id="3638420at2759"/>
<keyword evidence="2" id="KW-0812">Transmembrane</keyword>
<keyword evidence="4" id="KW-1185">Reference proteome</keyword>
<reference evidence="3" key="1">
    <citation type="submission" date="2020-04" db="EMBL/GenBank/DDBJ databases">
        <title>Draft genome resource of the tomato pathogen Pseudocercospora fuligena.</title>
        <authorList>
            <person name="Zaccaron A."/>
        </authorList>
    </citation>
    <scope>NUCLEOTIDE SEQUENCE</scope>
    <source>
        <strain evidence="3">PF001</strain>
    </source>
</reference>
<dbReference type="Proteomes" id="UP000660729">
    <property type="component" value="Unassembled WGS sequence"/>
</dbReference>
<proteinExistence type="predicted"/>
<accession>A0A8H6R5D9</accession>
<feature type="transmembrane region" description="Helical" evidence="2">
    <location>
        <begin position="46"/>
        <end position="65"/>
    </location>
</feature>
<feature type="compositionally biased region" description="Polar residues" evidence="1">
    <location>
        <begin position="205"/>
        <end position="218"/>
    </location>
</feature>
<dbReference type="EMBL" id="JABCIY010000316">
    <property type="protein sequence ID" value="KAF7185565.1"/>
    <property type="molecule type" value="Genomic_DNA"/>
</dbReference>
<sequence>MAWSSVPKSHRPDYDMEKATQQWQPKRARGYSSPSPRPVVRGKRGVAILTSMLLVVVIFITTASFRPSYTESATKYGKSATAYGIRKWKETEEKLMGSWNKYEEENFPTSNPQMISATNEKYEDHISEPHPGFKGIGGVTNVGDSVLQPETKAHVEVVQPAAEPEVNIHTGATHTIPSEPAIEDARVLGGVASHQEESNKGPAEQVNSNLAGLSGVAS</sequence>
<protein>
    <submittedName>
        <fullName evidence="3">Uncharacterized protein</fullName>
    </submittedName>
</protein>
<gene>
    <name evidence="3" type="ORF">HII31_13062</name>
</gene>
<evidence type="ECO:0000256" key="2">
    <source>
        <dbReference type="SAM" id="Phobius"/>
    </source>
</evidence>
<comment type="caution">
    <text evidence="3">The sequence shown here is derived from an EMBL/GenBank/DDBJ whole genome shotgun (WGS) entry which is preliminary data.</text>
</comment>
<name>A0A8H6R5D9_9PEZI</name>
<keyword evidence="2" id="KW-1133">Transmembrane helix</keyword>
<keyword evidence="2" id="KW-0472">Membrane</keyword>
<organism evidence="3 4">
    <name type="scientific">Pseudocercospora fuligena</name>
    <dbReference type="NCBI Taxonomy" id="685502"/>
    <lineage>
        <taxon>Eukaryota</taxon>
        <taxon>Fungi</taxon>
        <taxon>Dikarya</taxon>
        <taxon>Ascomycota</taxon>
        <taxon>Pezizomycotina</taxon>
        <taxon>Dothideomycetes</taxon>
        <taxon>Dothideomycetidae</taxon>
        <taxon>Mycosphaerellales</taxon>
        <taxon>Mycosphaerellaceae</taxon>
        <taxon>Pseudocercospora</taxon>
    </lineage>
</organism>
<feature type="region of interest" description="Disordered" evidence="1">
    <location>
        <begin position="1"/>
        <end position="38"/>
    </location>
</feature>
<feature type="region of interest" description="Disordered" evidence="1">
    <location>
        <begin position="190"/>
        <end position="218"/>
    </location>
</feature>
<dbReference type="AlphaFoldDB" id="A0A8H6R5D9"/>
<evidence type="ECO:0000313" key="3">
    <source>
        <dbReference type="EMBL" id="KAF7185565.1"/>
    </source>
</evidence>
<evidence type="ECO:0000256" key="1">
    <source>
        <dbReference type="SAM" id="MobiDB-lite"/>
    </source>
</evidence>
<evidence type="ECO:0000313" key="4">
    <source>
        <dbReference type="Proteomes" id="UP000660729"/>
    </source>
</evidence>